<keyword evidence="6 7" id="KW-0472">Membrane</keyword>
<evidence type="ECO:0000313" key="9">
    <source>
        <dbReference type="EMBL" id="BBA99919.1"/>
    </source>
</evidence>
<evidence type="ECO:0000256" key="3">
    <source>
        <dbReference type="ARBA" id="ARBA00022475"/>
    </source>
</evidence>
<feature type="transmembrane region" description="Helical" evidence="7">
    <location>
        <begin position="37"/>
        <end position="56"/>
    </location>
</feature>
<dbReference type="RefSeq" id="WP_202235967.1">
    <property type="nucleotide sequence ID" value="NZ_AP018365.1"/>
</dbReference>
<dbReference type="GO" id="GO:0005886">
    <property type="term" value="C:plasma membrane"/>
    <property type="evidence" value="ECO:0007669"/>
    <property type="project" value="UniProtKB-SubCell"/>
</dbReference>
<keyword evidence="2 7" id="KW-0813">Transport</keyword>
<dbReference type="GO" id="GO:0055085">
    <property type="term" value="P:transmembrane transport"/>
    <property type="evidence" value="ECO:0007669"/>
    <property type="project" value="InterPro"/>
</dbReference>
<keyword evidence="10" id="KW-1185">Reference proteome</keyword>
<reference evidence="9 10" key="1">
    <citation type="journal article" date="2010" name="J. Bacteriol.">
        <title>Biochemical characterization of a novel indole prenyltransferase from Streptomyces sp. SN-593.</title>
        <authorList>
            <person name="Takahashi S."/>
            <person name="Takagi H."/>
            <person name="Toyoda A."/>
            <person name="Uramoto M."/>
            <person name="Nogawa T."/>
            <person name="Ueki M."/>
            <person name="Sakaki Y."/>
            <person name="Osada H."/>
        </authorList>
    </citation>
    <scope>NUCLEOTIDE SEQUENCE [LARGE SCALE GENOMIC DNA]</scope>
    <source>
        <strain evidence="9 10">SN-593</strain>
    </source>
</reference>
<dbReference type="Pfam" id="PF00528">
    <property type="entry name" value="BPD_transp_1"/>
    <property type="match status" value="1"/>
</dbReference>
<dbReference type="PROSITE" id="PS50928">
    <property type="entry name" value="ABC_TM1"/>
    <property type="match status" value="1"/>
</dbReference>
<dbReference type="InterPro" id="IPR035906">
    <property type="entry name" value="MetI-like_sf"/>
</dbReference>
<reference evidence="9 10" key="3">
    <citation type="journal article" date="2011" name="Nat. Chem. Biol.">
        <title>Reveromycin A biosynthesis uses RevG and RevJ for stereospecific spiroacetal formation.</title>
        <authorList>
            <person name="Takahashi S."/>
            <person name="Toyoda A."/>
            <person name="Sekiyama Y."/>
            <person name="Takagi H."/>
            <person name="Nogawa T."/>
            <person name="Uramoto M."/>
            <person name="Suzuki R."/>
            <person name="Koshino H."/>
            <person name="Kumano T."/>
            <person name="Panthee S."/>
            <person name="Dairi T."/>
            <person name="Ishikawa J."/>
            <person name="Ikeda H."/>
            <person name="Sakaki Y."/>
            <person name="Osada H."/>
        </authorList>
    </citation>
    <scope>NUCLEOTIDE SEQUENCE [LARGE SCALE GENOMIC DNA]</scope>
    <source>
        <strain evidence="9 10">SN-593</strain>
    </source>
</reference>
<name>A0A7U3VQS0_9ACTN</name>
<feature type="transmembrane region" description="Helical" evidence="7">
    <location>
        <begin position="107"/>
        <end position="129"/>
    </location>
</feature>
<gene>
    <name evidence="9" type="ORF">RVR_6750</name>
</gene>
<evidence type="ECO:0000256" key="7">
    <source>
        <dbReference type="RuleBase" id="RU363032"/>
    </source>
</evidence>
<comment type="similarity">
    <text evidence="7">Belongs to the binding-protein-dependent transport system permease family.</text>
</comment>
<dbReference type="PANTHER" id="PTHR43227:SF11">
    <property type="entry name" value="BLL4140 PROTEIN"/>
    <property type="match status" value="1"/>
</dbReference>
<keyword evidence="5 7" id="KW-1133">Transmembrane helix</keyword>
<evidence type="ECO:0000259" key="8">
    <source>
        <dbReference type="PROSITE" id="PS50928"/>
    </source>
</evidence>
<keyword evidence="3" id="KW-1003">Cell membrane</keyword>
<evidence type="ECO:0000313" key="10">
    <source>
        <dbReference type="Proteomes" id="UP000595703"/>
    </source>
</evidence>
<dbReference type="InterPro" id="IPR000515">
    <property type="entry name" value="MetI-like"/>
</dbReference>
<proteinExistence type="inferred from homology"/>
<evidence type="ECO:0000256" key="6">
    <source>
        <dbReference type="ARBA" id="ARBA00023136"/>
    </source>
</evidence>
<reference evidence="9 10" key="4">
    <citation type="journal article" date="2020" name="Sci. Rep.">
        <title>beta-carboline chemical signals induce reveromycin production through a LuxR family regulator in Streptomyces sp. SN-593.</title>
        <authorList>
            <person name="Panthee S."/>
            <person name="Kito N."/>
            <person name="Hayashi T."/>
            <person name="Shimizu T."/>
            <person name="Ishikawa J."/>
            <person name="Hamamoto H."/>
            <person name="Osada H."/>
            <person name="Takahashi S."/>
        </authorList>
    </citation>
    <scope>NUCLEOTIDE SEQUENCE [LARGE SCALE GENOMIC DNA]</scope>
    <source>
        <strain evidence="9 10">SN-593</strain>
    </source>
</reference>
<keyword evidence="4 7" id="KW-0812">Transmembrane</keyword>
<organism evidence="9 10">
    <name type="scientific">Actinacidiphila reveromycinica</name>
    <dbReference type="NCBI Taxonomy" id="659352"/>
    <lineage>
        <taxon>Bacteria</taxon>
        <taxon>Bacillati</taxon>
        <taxon>Actinomycetota</taxon>
        <taxon>Actinomycetes</taxon>
        <taxon>Kitasatosporales</taxon>
        <taxon>Streptomycetaceae</taxon>
        <taxon>Actinacidiphila</taxon>
    </lineage>
</organism>
<evidence type="ECO:0000256" key="4">
    <source>
        <dbReference type="ARBA" id="ARBA00022692"/>
    </source>
</evidence>
<dbReference type="KEGG" id="arev:RVR_6750"/>
<reference evidence="9 10" key="2">
    <citation type="journal article" date="2011" name="J. Antibiot.">
        <title>Furaquinocins I and J: novel polyketide isoprenoid hybrid compounds from Streptomyces reveromyceticus SN-593.</title>
        <authorList>
            <person name="Panthee S."/>
            <person name="Takahashi S."/>
            <person name="Takagi H."/>
            <person name="Nogawa T."/>
            <person name="Oowada E."/>
            <person name="Uramoto M."/>
            <person name="Osada H."/>
        </authorList>
    </citation>
    <scope>NUCLEOTIDE SEQUENCE [LARGE SCALE GENOMIC DNA]</scope>
    <source>
        <strain evidence="9 10">SN-593</strain>
    </source>
</reference>
<sequence>MSAKLVAPAATRTDRHGRALVERRVPFLARLRQDYPLLIMVTPAVVLLLLFVYVPLFGNVIAFMDYQPYVPITQSPWIGLQNFQTLFADPTFWRAVVNTLEITLMQLVLFFPVPIALALLIHSLVWPWLRILVQSVLYLPHFLSWVIVVGFFQESLGSGGVVNHMLRQANESTITVMSDPSTFKLLLTSQLIWKDAGWGTIIFLAALAAIDDSLYEAAAIDGSGAWSRFWHVTLPGIRPIIVLLLILRLGEALSVGFEQIILQRNAVGAHAAEVLDTYVYYHGVVDGNWGVGIAVGLIKGVVGFVLILGANKAAHMLGEQGVYSRS</sequence>
<dbReference type="AlphaFoldDB" id="A0A7U3VQS0"/>
<dbReference type="SUPFAM" id="SSF161098">
    <property type="entry name" value="MetI-like"/>
    <property type="match status" value="1"/>
</dbReference>
<feature type="domain" description="ABC transmembrane type-1" evidence="8">
    <location>
        <begin position="96"/>
        <end position="310"/>
    </location>
</feature>
<comment type="subcellular location">
    <subcellularLocation>
        <location evidence="1 7">Cell membrane</location>
        <topology evidence="1 7">Multi-pass membrane protein</topology>
    </subcellularLocation>
</comment>
<evidence type="ECO:0000256" key="5">
    <source>
        <dbReference type="ARBA" id="ARBA00022989"/>
    </source>
</evidence>
<dbReference type="InterPro" id="IPR050809">
    <property type="entry name" value="UgpAE/MalFG_permease"/>
</dbReference>
<dbReference type="EMBL" id="AP018365">
    <property type="protein sequence ID" value="BBA99919.1"/>
    <property type="molecule type" value="Genomic_DNA"/>
</dbReference>
<evidence type="ECO:0000256" key="1">
    <source>
        <dbReference type="ARBA" id="ARBA00004651"/>
    </source>
</evidence>
<dbReference type="CDD" id="cd06261">
    <property type="entry name" value="TM_PBP2"/>
    <property type="match status" value="1"/>
</dbReference>
<feature type="transmembrane region" description="Helical" evidence="7">
    <location>
        <begin position="289"/>
        <end position="310"/>
    </location>
</feature>
<dbReference type="PANTHER" id="PTHR43227">
    <property type="entry name" value="BLL4140 PROTEIN"/>
    <property type="match status" value="1"/>
</dbReference>
<accession>A0A7U3VQS0</accession>
<dbReference type="Gene3D" id="1.10.3720.10">
    <property type="entry name" value="MetI-like"/>
    <property type="match status" value="1"/>
</dbReference>
<protein>
    <submittedName>
        <fullName evidence="9">Putative multiple sugar ABC transporter permease</fullName>
    </submittedName>
</protein>
<dbReference type="Proteomes" id="UP000595703">
    <property type="component" value="Chromosome"/>
</dbReference>
<evidence type="ECO:0000256" key="2">
    <source>
        <dbReference type="ARBA" id="ARBA00022448"/>
    </source>
</evidence>
<feature type="transmembrane region" description="Helical" evidence="7">
    <location>
        <begin position="136"/>
        <end position="153"/>
    </location>
</feature>